<keyword evidence="8" id="KW-1185">Reference proteome</keyword>
<dbReference type="InterPro" id="IPR027791">
    <property type="entry name" value="Galactosyl_T_C"/>
</dbReference>
<sequence length="257" mass="30295">MEPIIIGIVTHNSKDIFQTLDHFATFLPHPKYQVIIYDNASEKEYVARLRQYDFVHVLEGSENKGFGHGHNQIFLTQHSAIGVICNPDILVTQATLDQLTRLLTEDHTLAGVSPKVLNEDQTTQYLVRHKLTVFDYMLRFVPFRFVKRLFEKRLADYECRALPDDQYSLIRMGSGCFMVIDIPKFQSINGFDERFFMYFEDNDLCLRFEQKGYRLLYSPFDTVTHLYGKGAHRNPKLFLIFLQSMAKFFHKWGWRLF</sequence>
<protein>
    <recommendedName>
        <fullName evidence="9">Glycosyl transferase</fullName>
    </recommendedName>
</protein>
<dbReference type="Proteomes" id="UP000015961">
    <property type="component" value="Unassembled WGS sequence"/>
</dbReference>
<evidence type="ECO:0000259" key="6">
    <source>
        <dbReference type="Pfam" id="PF02709"/>
    </source>
</evidence>
<accession>S0P5I8</accession>
<evidence type="ECO:0000256" key="2">
    <source>
        <dbReference type="ARBA" id="ARBA00006739"/>
    </source>
</evidence>
<dbReference type="InterPro" id="IPR029044">
    <property type="entry name" value="Nucleotide-diphossugar_trans"/>
</dbReference>
<name>S0P5I8_9ENTE</name>
<dbReference type="eggNOG" id="COG1216">
    <property type="taxonomic scope" value="Bacteria"/>
</dbReference>
<evidence type="ECO:0000256" key="4">
    <source>
        <dbReference type="ARBA" id="ARBA00022679"/>
    </source>
</evidence>
<dbReference type="Pfam" id="PF00535">
    <property type="entry name" value="Glycos_transf_2"/>
    <property type="match status" value="1"/>
</dbReference>
<evidence type="ECO:0000313" key="8">
    <source>
        <dbReference type="Proteomes" id="UP000015961"/>
    </source>
</evidence>
<dbReference type="STRING" id="1140003.OMY_00854"/>
<keyword evidence="4" id="KW-0808">Transferase</keyword>
<comment type="similarity">
    <text evidence="2">Belongs to the glycosyltransferase 2 family.</text>
</comment>
<evidence type="ECO:0000256" key="3">
    <source>
        <dbReference type="ARBA" id="ARBA00022676"/>
    </source>
</evidence>
<dbReference type="Pfam" id="PF02709">
    <property type="entry name" value="Glyco_transf_7C"/>
    <property type="match status" value="1"/>
</dbReference>
<evidence type="ECO:0000256" key="1">
    <source>
        <dbReference type="ARBA" id="ARBA00004776"/>
    </source>
</evidence>
<reference evidence="7 8" key="1">
    <citation type="submission" date="2013-03" db="EMBL/GenBank/DDBJ databases">
        <title>The Genome Sequence of Enterococcus sulfureus ATCC_49903 (PacBio/Illumina hybrid assembly).</title>
        <authorList>
            <consortium name="The Broad Institute Genomics Platform"/>
            <consortium name="The Broad Institute Genome Sequencing Center for Infectious Disease"/>
            <person name="Earl A."/>
            <person name="Russ C."/>
            <person name="Gilmore M."/>
            <person name="Surin D."/>
            <person name="Walker B."/>
            <person name="Young S."/>
            <person name="Zeng Q."/>
            <person name="Gargeya S."/>
            <person name="Fitzgerald M."/>
            <person name="Haas B."/>
            <person name="Abouelleil A."/>
            <person name="Allen A.W."/>
            <person name="Alvarado L."/>
            <person name="Arachchi H.M."/>
            <person name="Berlin A.M."/>
            <person name="Chapman S.B."/>
            <person name="Gainer-Dewar J."/>
            <person name="Goldberg J."/>
            <person name="Griggs A."/>
            <person name="Gujja S."/>
            <person name="Hansen M."/>
            <person name="Howarth C."/>
            <person name="Imamovic A."/>
            <person name="Ireland A."/>
            <person name="Larimer J."/>
            <person name="McCowan C."/>
            <person name="Murphy C."/>
            <person name="Pearson M."/>
            <person name="Poon T.W."/>
            <person name="Priest M."/>
            <person name="Roberts A."/>
            <person name="Saif S."/>
            <person name="Shea T."/>
            <person name="Sisk P."/>
            <person name="Sykes S."/>
            <person name="Wortman J."/>
            <person name="Nusbaum C."/>
            <person name="Birren B."/>
        </authorList>
    </citation>
    <scope>NUCLEOTIDE SEQUENCE [LARGE SCALE GENOMIC DNA]</scope>
    <source>
        <strain evidence="7 8">ATCC 49903</strain>
    </source>
</reference>
<keyword evidence="3" id="KW-0328">Glycosyltransferase</keyword>
<dbReference type="AlphaFoldDB" id="S0P5I8"/>
<feature type="domain" description="Glycosyltransferase 2-like" evidence="5">
    <location>
        <begin position="6"/>
        <end position="136"/>
    </location>
</feature>
<gene>
    <name evidence="7" type="ORF">I573_01824</name>
</gene>
<evidence type="ECO:0008006" key="9">
    <source>
        <dbReference type="Google" id="ProtNLM"/>
    </source>
</evidence>
<evidence type="ECO:0000259" key="5">
    <source>
        <dbReference type="Pfam" id="PF00535"/>
    </source>
</evidence>
<dbReference type="RefSeq" id="WP_016185307.1">
    <property type="nucleotide sequence ID" value="NZ_ASWO01000005.1"/>
</dbReference>
<dbReference type="InterPro" id="IPR001173">
    <property type="entry name" value="Glyco_trans_2-like"/>
</dbReference>
<evidence type="ECO:0000313" key="7">
    <source>
        <dbReference type="EMBL" id="EOT84098.1"/>
    </source>
</evidence>
<dbReference type="PANTHER" id="PTHR43179">
    <property type="entry name" value="RHAMNOSYLTRANSFERASE WBBL"/>
    <property type="match status" value="1"/>
</dbReference>
<dbReference type="EMBL" id="ASWO01000005">
    <property type="protein sequence ID" value="EOT84098.1"/>
    <property type="molecule type" value="Genomic_DNA"/>
</dbReference>
<dbReference type="OrthoDB" id="9771846at2"/>
<comment type="pathway">
    <text evidence="1">Cell wall biogenesis; cell wall polysaccharide biosynthesis.</text>
</comment>
<organism evidence="7 8">
    <name type="scientific">Enterococcus sulfureus ATCC 49903</name>
    <dbReference type="NCBI Taxonomy" id="1140003"/>
    <lineage>
        <taxon>Bacteria</taxon>
        <taxon>Bacillati</taxon>
        <taxon>Bacillota</taxon>
        <taxon>Bacilli</taxon>
        <taxon>Lactobacillales</taxon>
        <taxon>Enterococcaceae</taxon>
        <taxon>Enterococcus</taxon>
    </lineage>
</organism>
<comment type="caution">
    <text evidence="7">The sequence shown here is derived from an EMBL/GenBank/DDBJ whole genome shotgun (WGS) entry which is preliminary data.</text>
</comment>
<feature type="domain" description="Galactosyltransferase C-terminal" evidence="6">
    <location>
        <begin position="175"/>
        <end position="220"/>
    </location>
</feature>
<proteinExistence type="inferred from homology"/>
<dbReference type="Gene3D" id="3.90.550.10">
    <property type="entry name" value="Spore Coat Polysaccharide Biosynthesis Protein SpsA, Chain A"/>
    <property type="match status" value="1"/>
</dbReference>
<dbReference type="PATRIC" id="fig|1140003.3.peg.810"/>
<dbReference type="SUPFAM" id="SSF53448">
    <property type="entry name" value="Nucleotide-diphospho-sugar transferases"/>
    <property type="match status" value="1"/>
</dbReference>
<dbReference type="GO" id="GO:0016757">
    <property type="term" value="F:glycosyltransferase activity"/>
    <property type="evidence" value="ECO:0007669"/>
    <property type="project" value="UniProtKB-KW"/>
</dbReference>
<dbReference type="PANTHER" id="PTHR43179:SF12">
    <property type="entry name" value="GALACTOFURANOSYLTRANSFERASE GLFT2"/>
    <property type="match status" value="1"/>
</dbReference>